<evidence type="ECO:0008006" key="4">
    <source>
        <dbReference type="Google" id="ProtNLM"/>
    </source>
</evidence>
<organism evidence="2 3">
    <name type="scientific">Aspergillus candidus</name>
    <dbReference type="NCBI Taxonomy" id="41067"/>
    <lineage>
        <taxon>Eukaryota</taxon>
        <taxon>Fungi</taxon>
        <taxon>Dikarya</taxon>
        <taxon>Ascomycota</taxon>
        <taxon>Pezizomycotina</taxon>
        <taxon>Eurotiomycetes</taxon>
        <taxon>Eurotiomycetidae</taxon>
        <taxon>Eurotiales</taxon>
        <taxon>Aspergillaceae</taxon>
        <taxon>Aspergillus</taxon>
        <taxon>Aspergillus subgen. Circumdati</taxon>
    </lineage>
</organism>
<dbReference type="Proteomes" id="UP000234585">
    <property type="component" value="Unassembled WGS sequence"/>
</dbReference>
<dbReference type="AlphaFoldDB" id="A0A2I2FLR7"/>
<evidence type="ECO:0000313" key="2">
    <source>
        <dbReference type="EMBL" id="PLB41569.1"/>
    </source>
</evidence>
<name>A0A2I2FLR7_ASPCN</name>
<dbReference type="PANTHER" id="PTHR42047">
    <property type="entry name" value="PROTEIN, PUTATIVE (AFU_ORTHOLOGUE AFUA_6G03560)-RELATED"/>
    <property type="match status" value="1"/>
</dbReference>
<dbReference type="STRING" id="41067.A0A2I2FLR7"/>
<evidence type="ECO:0000256" key="1">
    <source>
        <dbReference type="SAM" id="SignalP"/>
    </source>
</evidence>
<evidence type="ECO:0000313" key="3">
    <source>
        <dbReference type="Proteomes" id="UP000234585"/>
    </source>
</evidence>
<gene>
    <name evidence="2" type="ORF">BDW47DRAFT_99306</name>
</gene>
<dbReference type="PANTHER" id="PTHR42047:SF1">
    <property type="entry name" value="PROTEIN, PUTATIVE (AFU_ORTHOLOGUE AFUA_6G03560)-RELATED"/>
    <property type="match status" value="1"/>
</dbReference>
<dbReference type="RefSeq" id="XP_024675581.1">
    <property type="nucleotide sequence ID" value="XM_024820862.1"/>
</dbReference>
<feature type="chain" id="PRO_5014126847" description="IgE-binding protein" evidence="1">
    <location>
        <begin position="17"/>
        <end position="198"/>
    </location>
</feature>
<keyword evidence="3" id="KW-1185">Reference proteome</keyword>
<dbReference type="EMBL" id="KZ559120">
    <property type="protein sequence ID" value="PLB41569.1"/>
    <property type="molecule type" value="Genomic_DNA"/>
</dbReference>
<reference evidence="2 3" key="1">
    <citation type="submission" date="2017-12" db="EMBL/GenBank/DDBJ databases">
        <authorList>
            <consortium name="DOE Joint Genome Institute"/>
            <person name="Haridas S."/>
            <person name="Kjaerbolling I."/>
            <person name="Vesth T.C."/>
            <person name="Frisvad J.C."/>
            <person name="Nybo J.L."/>
            <person name="Theobald S."/>
            <person name="Kuo A."/>
            <person name="Bowyer P."/>
            <person name="Matsuda Y."/>
            <person name="Mondo S."/>
            <person name="Lyhne E.K."/>
            <person name="Kogle M.E."/>
            <person name="Clum A."/>
            <person name="Lipzen A."/>
            <person name="Salamov A."/>
            <person name="Ngan C.Y."/>
            <person name="Daum C."/>
            <person name="Chiniquy J."/>
            <person name="Barry K."/>
            <person name="LaButti K."/>
            <person name="Simmons B.A."/>
            <person name="Magnuson J.K."/>
            <person name="Mortensen U.H."/>
            <person name="Larsen T.O."/>
            <person name="Grigoriev I.V."/>
            <person name="Baker S.E."/>
            <person name="Andersen M.R."/>
            <person name="Nordberg H.P."/>
            <person name="Cantor M.N."/>
            <person name="Hua S.X."/>
        </authorList>
    </citation>
    <scope>NUCLEOTIDE SEQUENCE [LARGE SCALE GENOMIC DNA]</scope>
    <source>
        <strain evidence="2 3">CBS 102.13</strain>
    </source>
</reference>
<dbReference type="GeneID" id="36528022"/>
<keyword evidence="1" id="KW-0732">Signal</keyword>
<dbReference type="OrthoDB" id="5430620at2759"/>
<proteinExistence type="predicted"/>
<feature type="signal peptide" evidence="1">
    <location>
        <begin position="1"/>
        <end position="16"/>
    </location>
</feature>
<protein>
    <recommendedName>
        <fullName evidence="4">IgE-binding protein</fullName>
    </recommendedName>
</protein>
<sequence>MKFQIVASLLPLLASAAPTAESAKAAAPNPAFGVMAARSASPIHYLPMTASSQKFWLGGKTSSYCPTPPVSKEDCPPGTDTVFSPGGYGLNVMVPGGQRIYVDPTGALRFTQAHSGAIPPGSAIGPFEYTPGDSFGHFTFKGWGTDGFMACPAEENRWQVFAAIQNATVPGGDVGACLGFSAIAPTAQDQGFAAWQYT</sequence>
<accession>A0A2I2FLR7</accession>
<dbReference type="InterPro" id="IPR052820">
    <property type="entry name" value="PhiA_domain"/>
</dbReference>